<evidence type="ECO:0000256" key="2">
    <source>
        <dbReference type="RuleBase" id="RU003875"/>
    </source>
</evidence>
<dbReference type="Gene3D" id="1.20.1260.10">
    <property type="match status" value="1"/>
</dbReference>
<dbReference type="AlphaFoldDB" id="A0A561U4P9"/>
<evidence type="ECO:0000259" key="4">
    <source>
        <dbReference type="Pfam" id="PF00210"/>
    </source>
</evidence>
<evidence type="ECO:0000256" key="1">
    <source>
        <dbReference type="ARBA" id="ARBA00009497"/>
    </source>
</evidence>
<gene>
    <name evidence="5" type="ORF">FHU35_1336</name>
</gene>
<dbReference type="OrthoDB" id="9797687at2"/>
<dbReference type="GO" id="GO:0008199">
    <property type="term" value="F:ferric iron binding"/>
    <property type="evidence" value="ECO:0007669"/>
    <property type="project" value="InterPro"/>
</dbReference>
<keyword evidence="5" id="KW-0238">DNA-binding</keyword>
<dbReference type="RefSeq" id="WP_145740156.1">
    <property type="nucleotide sequence ID" value="NZ_VIWX01000003.1"/>
</dbReference>
<feature type="region of interest" description="Disordered" evidence="3">
    <location>
        <begin position="1"/>
        <end position="36"/>
    </location>
</feature>
<evidence type="ECO:0000313" key="5">
    <source>
        <dbReference type="EMBL" id="TWF94335.1"/>
    </source>
</evidence>
<dbReference type="InterPro" id="IPR009078">
    <property type="entry name" value="Ferritin-like_SF"/>
</dbReference>
<dbReference type="PANTHER" id="PTHR42932">
    <property type="entry name" value="GENERAL STRESS PROTEIN 20U"/>
    <property type="match status" value="1"/>
</dbReference>
<dbReference type="CDD" id="cd01043">
    <property type="entry name" value="DPS"/>
    <property type="match status" value="1"/>
</dbReference>
<reference evidence="5 6" key="1">
    <citation type="submission" date="2019-06" db="EMBL/GenBank/DDBJ databases">
        <title>Sequencing the genomes of 1000 actinobacteria strains.</title>
        <authorList>
            <person name="Klenk H.-P."/>
        </authorList>
    </citation>
    <scope>NUCLEOTIDE SEQUENCE [LARGE SCALE GENOMIC DNA]</scope>
    <source>
        <strain evidence="5 6">DSM 46699</strain>
    </source>
</reference>
<dbReference type="Proteomes" id="UP000316184">
    <property type="component" value="Unassembled WGS sequence"/>
</dbReference>
<protein>
    <submittedName>
        <fullName evidence="5">Starvation-inducible DNA-binding protein</fullName>
    </submittedName>
</protein>
<sequence length="179" mass="19228">MAQKSASKADSKKSPAKKSAAKNAGPITSPLNDSDSDITGRALQDTLLDLIDLHLVAKQAHWNVVGKFFRDVHLQLDELVTAARGFADDVAERAVTIGVSPDGRASTVAKGSGLPDFPSGWRTDGQVIEAVVGCLGEVIARLRKRIDETDKTDLVSQDLLIAIASDLEKSHWMWQAQLA</sequence>
<dbReference type="EMBL" id="VIWX01000003">
    <property type="protein sequence ID" value="TWF94335.1"/>
    <property type="molecule type" value="Genomic_DNA"/>
</dbReference>
<dbReference type="InterPro" id="IPR023188">
    <property type="entry name" value="DPS_DNA-bd_CS"/>
</dbReference>
<dbReference type="PROSITE" id="PS00818">
    <property type="entry name" value="DPS_1"/>
    <property type="match status" value="1"/>
</dbReference>
<dbReference type="PIRSF" id="PIRSF005900">
    <property type="entry name" value="Dps"/>
    <property type="match status" value="1"/>
</dbReference>
<accession>A0A561U4P9</accession>
<organism evidence="5 6">
    <name type="scientific">Saccharopolyspora dendranthemae</name>
    <dbReference type="NCBI Taxonomy" id="1181886"/>
    <lineage>
        <taxon>Bacteria</taxon>
        <taxon>Bacillati</taxon>
        <taxon>Actinomycetota</taxon>
        <taxon>Actinomycetes</taxon>
        <taxon>Pseudonocardiales</taxon>
        <taxon>Pseudonocardiaceae</taxon>
        <taxon>Saccharopolyspora</taxon>
    </lineage>
</organism>
<dbReference type="PRINTS" id="PR01346">
    <property type="entry name" value="HELNAPAPROT"/>
</dbReference>
<comment type="caution">
    <text evidence="5">The sequence shown here is derived from an EMBL/GenBank/DDBJ whole genome shotgun (WGS) entry which is preliminary data.</text>
</comment>
<dbReference type="SUPFAM" id="SSF47240">
    <property type="entry name" value="Ferritin-like"/>
    <property type="match status" value="1"/>
</dbReference>
<dbReference type="InterPro" id="IPR008331">
    <property type="entry name" value="Ferritin_DPS_dom"/>
</dbReference>
<keyword evidence="6" id="KW-1185">Reference proteome</keyword>
<name>A0A561U4P9_9PSEU</name>
<feature type="domain" description="Ferritin/DPS" evidence="4">
    <location>
        <begin position="42"/>
        <end position="178"/>
    </location>
</feature>
<comment type="similarity">
    <text evidence="1 2">Belongs to the Dps family.</text>
</comment>
<evidence type="ECO:0000256" key="3">
    <source>
        <dbReference type="SAM" id="MobiDB-lite"/>
    </source>
</evidence>
<dbReference type="PANTHER" id="PTHR42932:SF2">
    <property type="entry name" value="DNA PROTECTION DURING STARVATION PROTEIN 1"/>
    <property type="match status" value="1"/>
</dbReference>
<proteinExistence type="inferred from homology"/>
<dbReference type="InterPro" id="IPR012347">
    <property type="entry name" value="Ferritin-like"/>
</dbReference>
<dbReference type="GO" id="GO:0003677">
    <property type="term" value="F:DNA binding"/>
    <property type="evidence" value="ECO:0007669"/>
    <property type="project" value="UniProtKB-KW"/>
</dbReference>
<evidence type="ECO:0000313" key="6">
    <source>
        <dbReference type="Proteomes" id="UP000316184"/>
    </source>
</evidence>
<dbReference type="Pfam" id="PF00210">
    <property type="entry name" value="Ferritin"/>
    <property type="match status" value="1"/>
</dbReference>
<dbReference type="InterPro" id="IPR002177">
    <property type="entry name" value="DPS_DNA-bd"/>
</dbReference>
<dbReference type="GO" id="GO:0016722">
    <property type="term" value="F:oxidoreductase activity, acting on metal ions"/>
    <property type="evidence" value="ECO:0007669"/>
    <property type="project" value="InterPro"/>
</dbReference>